<dbReference type="InterPro" id="IPR050250">
    <property type="entry name" value="Macrolide_Exporter_MacB"/>
</dbReference>
<dbReference type="PANTHER" id="PTHR30572:SF4">
    <property type="entry name" value="ABC TRANSPORTER PERMEASE YTRF"/>
    <property type="match status" value="1"/>
</dbReference>
<dbReference type="RefSeq" id="WP_196280442.1">
    <property type="nucleotide sequence ID" value="NZ_JADQDQ010000001.1"/>
</dbReference>
<feature type="domain" description="MacB-like periplasmic core" evidence="9">
    <location>
        <begin position="29"/>
        <end position="236"/>
    </location>
</feature>
<accession>A0ABS0ICI7</accession>
<evidence type="ECO:0000313" key="10">
    <source>
        <dbReference type="EMBL" id="MBF9236066.1"/>
    </source>
</evidence>
<evidence type="ECO:0000256" key="1">
    <source>
        <dbReference type="ARBA" id="ARBA00004651"/>
    </source>
</evidence>
<organism evidence="10 11">
    <name type="scientific">Hymenobacter jeongseonensis</name>
    <dbReference type="NCBI Taxonomy" id="2791027"/>
    <lineage>
        <taxon>Bacteria</taxon>
        <taxon>Pseudomonadati</taxon>
        <taxon>Bacteroidota</taxon>
        <taxon>Cytophagia</taxon>
        <taxon>Cytophagales</taxon>
        <taxon>Hymenobacteraceae</taxon>
        <taxon>Hymenobacter</taxon>
    </lineage>
</organism>
<comment type="subcellular location">
    <subcellularLocation>
        <location evidence="1">Cell membrane</location>
        <topology evidence="1">Multi-pass membrane protein</topology>
    </subcellularLocation>
</comment>
<comment type="similarity">
    <text evidence="6">Belongs to the ABC-4 integral membrane protein family.</text>
</comment>
<feature type="transmembrane region" description="Helical" evidence="7">
    <location>
        <begin position="330"/>
        <end position="354"/>
    </location>
</feature>
<protein>
    <submittedName>
        <fullName evidence="10">ABC transporter permease</fullName>
    </submittedName>
</protein>
<feature type="transmembrane region" description="Helical" evidence="7">
    <location>
        <begin position="360"/>
        <end position="381"/>
    </location>
</feature>
<evidence type="ECO:0000256" key="5">
    <source>
        <dbReference type="ARBA" id="ARBA00023136"/>
    </source>
</evidence>
<proteinExistence type="inferred from homology"/>
<evidence type="ECO:0000256" key="2">
    <source>
        <dbReference type="ARBA" id="ARBA00022475"/>
    </source>
</evidence>
<reference evidence="10 11" key="1">
    <citation type="submission" date="2020-11" db="EMBL/GenBank/DDBJ databases">
        <authorList>
            <person name="Kim M.K."/>
        </authorList>
    </citation>
    <scope>NUCLEOTIDE SEQUENCE [LARGE SCALE GENOMIC DNA]</scope>
    <source>
        <strain evidence="10 11">BT683</strain>
    </source>
</reference>
<dbReference type="InterPro" id="IPR025857">
    <property type="entry name" value="MacB_PCD"/>
</dbReference>
<keyword evidence="3 7" id="KW-0812">Transmembrane</keyword>
<keyword evidence="2" id="KW-1003">Cell membrane</keyword>
<keyword evidence="11" id="KW-1185">Reference proteome</keyword>
<evidence type="ECO:0000313" key="11">
    <source>
        <dbReference type="Proteomes" id="UP000597617"/>
    </source>
</evidence>
<dbReference type="InterPro" id="IPR003838">
    <property type="entry name" value="ABC3_permease_C"/>
</dbReference>
<feature type="transmembrane region" description="Helical" evidence="7">
    <location>
        <begin position="276"/>
        <end position="302"/>
    </location>
</feature>
<dbReference type="PANTHER" id="PTHR30572">
    <property type="entry name" value="MEMBRANE COMPONENT OF TRANSPORTER-RELATED"/>
    <property type="match status" value="1"/>
</dbReference>
<feature type="transmembrane region" description="Helical" evidence="7">
    <location>
        <begin position="17"/>
        <end position="38"/>
    </location>
</feature>
<dbReference type="Pfam" id="PF12704">
    <property type="entry name" value="MacB_PCD"/>
    <property type="match status" value="1"/>
</dbReference>
<evidence type="ECO:0000256" key="4">
    <source>
        <dbReference type="ARBA" id="ARBA00022989"/>
    </source>
</evidence>
<evidence type="ECO:0000256" key="7">
    <source>
        <dbReference type="SAM" id="Phobius"/>
    </source>
</evidence>
<keyword evidence="4 7" id="KW-1133">Transmembrane helix</keyword>
<sequence>MVRHLFRLIWNRKRSNVLLLSEIFFSFVVLFGVATLLFNFGRNYVQPFGFRHDNVWRLTIGARQGEKMPRPQLDDVLRQVRALPGVQEITLTSFNTPFRFSTMNGDFARGSKKARGVDRYDADDRYGPLFGLKLREGRWFNASDDAATRPLAVISQDTREALFGAGETAVGKLIRSDDQFGGDAPKEYQVVGVADKVRMSGDFASATPSVWMRLAPHDTTSWESATVLVRVASGQGAPLQQRIVHTVAGLTRQWSTQVYALETDRLDKLKPTLAPLVALAVVGIFLVVNVALGLFGVLWYNISQRRAEIGLRRAVGATGAGIGRQFLGEVLVLTTLGVLAGSLLAVQFPLLGAFEIEPQVYLMAMLMATGLIYVLAAGCAWQPSRLAAGIQPAAALREE</sequence>
<dbReference type="Proteomes" id="UP000597617">
    <property type="component" value="Unassembled WGS sequence"/>
</dbReference>
<evidence type="ECO:0000256" key="3">
    <source>
        <dbReference type="ARBA" id="ARBA00022692"/>
    </source>
</evidence>
<keyword evidence="5 7" id="KW-0472">Membrane</keyword>
<gene>
    <name evidence="10" type="ORF">I2I05_01540</name>
</gene>
<dbReference type="Pfam" id="PF02687">
    <property type="entry name" value="FtsX"/>
    <property type="match status" value="1"/>
</dbReference>
<evidence type="ECO:0000259" key="8">
    <source>
        <dbReference type="Pfam" id="PF02687"/>
    </source>
</evidence>
<dbReference type="EMBL" id="JADQDQ010000001">
    <property type="protein sequence ID" value="MBF9236066.1"/>
    <property type="molecule type" value="Genomic_DNA"/>
</dbReference>
<comment type="caution">
    <text evidence="10">The sequence shown here is derived from an EMBL/GenBank/DDBJ whole genome shotgun (WGS) entry which is preliminary data.</text>
</comment>
<evidence type="ECO:0000259" key="9">
    <source>
        <dbReference type="Pfam" id="PF12704"/>
    </source>
</evidence>
<feature type="domain" description="ABC3 transporter permease C-terminal" evidence="8">
    <location>
        <begin position="281"/>
        <end position="392"/>
    </location>
</feature>
<evidence type="ECO:0000256" key="6">
    <source>
        <dbReference type="ARBA" id="ARBA00038076"/>
    </source>
</evidence>
<name>A0ABS0ICI7_9BACT</name>